<dbReference type="PANTHER" id="PTHR21637:SF0">
    <property type="entry name" value="AT10158P"/>
    <property type="match status" value="1"/>
</dbReference>
<dbReference type="SUPFAM" id="SSF54695">
    <property type="entry name" value="POZ domain"/>
    <property type="match status" value="1"/>
</dbReference>
<keyword evidence="4" id="KW-0472">Membrane</keyword>
<dbReference type="AlphaFoldDB" id="A0A6H5G5U1"/>
<organism evidence="6 7">
    <name type="scientific">Nesidiocoris tenuis</name>
    <dbReference type="NCBI Taxonomy" id="355587"/>
    <lineage>
        <taxon>Eukaryota</taxon>
        <taxon>Metazoa</taxon>
        <taxon>Ecdysozoa</taxon>
        <taxon>Arthropoda</taxon>
        <taxon>Hexapoda</taxon>
        <taxon>Insecta</taxon>
        <taxon>Pterygota</taxon>
        <taxon>Neoptera</taxon>
        <taxon>Paraneoptera</taxon>
        <taxon>Hemiptera</taxon>
        <taxon>Heteroptera</taxon>
        <taxon>Panheteroptera</taxon>
        <taxon>Cimicomorpha</taxon>
        <taxon>Miridae</taxon>
        <taxon>Dicyphina</taxon>
        <taxon>Nesidiocoris</taxon>
    </lineage>
</organism>
<dbReference type="OrthoDB" id="10034757at2759"/>
<evidence type="ECO:0000256" key="1">
    <source>
        <dbReference type="ARBA" id="ARBA00004496"/>
    </source>
</evidence>
<keyword evidence="4" id="KW-0812">Transmembrane</keyword>
<evidence type="ECO:0000256" key="2">
    <source>
        <dbReference type="ARBA" id="ARBA00022490"/>
    </source>
</evidence>
<comment type="subcellular location">
    <subcellularLocation>
        <location evidence="1">Cytoplasm</location>
    </subcellularLocation>
</comment>
<dbReference type="Gene3D" id="3.30.710.10">
    <property type="entry name" value="Potassium Channel Kv1.1, Chain A"/>
    <property type="match status" value="1"/>
</dbReference>
<dbReference type="GO" id="GO:0005737">
    <property type="term" value="C:cytoplasm"/>
    <property type="evidence" value="ECO:0007669"/>
    <property type="project" value="UniProtKB-SubCell"/>
</dbReference>
<keyword evidence="2" id="KW-0963">Cytoplasm</keyword>
<dbReference type="InterPro" id="IPR000210">
    <property type="entry name" value="BTB/POZ_dom"/>
</dbReference>
<name>A0A6H5G5U1_9HEMI</name>
<keyword evidence="4" id="KW-1133">Transmembrane helix</keyword>
<sequence>MGVCQTNREETSSDTEDYHDPDDHRRRVFKNRMRPNVPKNQMNQPQNGGGLNASEERITLVVDNTRFVVDPAMFTAHPNTMLGRMFSSSLEFTHTNDRGEYEVADGISATVFRSILEYYKGKMIKCPPTVTVQELREACDYLLVPFDASTVKCQNLRGLLHELSNEGASRQFEVFLEDLILPLMVNSAERGDRECHVVVLLDDDSVDWDEEYPPQMGEEYSQTVNSTAMYRFFKYIENRDVAKAVMKERGLKKIRLGIEGYPTHKEKIKKRPGGRAEVIYNYVQRPFIHMSWEKEEAKSRHVDFQCVKSKSVTNLAEATADPVIELDAQGNPIVGGVPPEAPIAPAPEHDDGAMGENPPPAPLITEIETFQHQIVIFFPIALKILEKPVIHFEEMEARRRTSDATYHGRPFDDVIIPGRPPIPAELDKVHIYYGLRKCVMAGAFGTCLGAWIKVFSADPNAFMITFAGQTIVAVSQQPPIAPSQAALKQQEEVKDFSGSLKRLMTNFGYVLLLISYGINVGVFYAISTLLNKLVLAHFPGDYADCLRALVRRHDRLRSSARLRAHHRSLRHGRFARVIESGHESANCVAWVIICVISVLKN</sequence>
<dbReference type="EMBL" id="CADCXU010006391">
    <property type="protein sequence ID" value="CAA9997956.1"/>
    <property type="molecule type" value="Genomic_DNA"/>
</dbReference>
<keyword evidence="7" id="KW-1185">Reference proteome</keyword>
<dbReference type="SMART" id="SM00225">
    <property type="entry name" value="BTB"/>
    <property type="match status" value="1"/>
</dbReference>
<feature type="region of interest" description="Disordered" evidence="3">
    <location>
        <begin position="1"/>
        <end position="53"/>
    </location>
</feature>
<accession>A0A6H5G5U1</accession>
<proteinExistence type="predicted"/>
<protein>
    <recommendedName>
        <fullName evidence="5">BTB domain-containing protein</fullName>
    </recommendedName>
</protein>
<reference evidence="6 7" key="1">
    <citation type="submission" date="2020-02" db="EMBL/GenBank/DDBJ databases">
        <authorList>
            <person name="Ferguson B K."/>
        </authorList>
    </citation>
    <scope>NUCLEOTIDE SEQUENCE [LARGE SCALE GENOMIC DNA]</scope>
</reference>
<dbReference type="PANTHER" id="PTHR21637">
    <property type="entry name" value="BTB/POZ DOMAIN-CONTAINING PROTEIN 10-RELATED"/>
    <property type="match status" value="1"/>
</dbReference>
<dbReference type="Pfam" id="PF16017">
    <property type="entry name" value="BTB_3"/>
    <property type="match status" value="1"/>
</dbReference>
<evidence type="ECO:0000256" key="3">
    <source>
        <dbReference type="SAM" id="MobiDB-lite"/>
    </source>
</evidence>
<evidence type="ECO:0000313" key="7">
    <source>
        <dbReference type="Proteomes" id="UP000479000"/>
    </source>
</evidence>
<evidence type="ECO:0000256" key="4">
    <source>
        <dbReference type="SAM" id="Phobius"/>
    </source>
</evidence>
<dbReference type="InterPro" id="IPR011333">
    <property type="entry name" value="SKP1/BTB/POZ_sf"/>
</dbReference>
<evidence type="ECO:0000313" key="6">
    <source>
        <dbReference type="EMBL" id="CAA9997956.1"/>
    </source>
</evidence>
<evidence type="ECO:0000259" key="5">
    <source>
        <dbReference type="SMART" id="SM00225"/>
    </source>
</evidence>
<dbReference type="InterPro" id="IPR039885">
    <property type="entry name" value="BTBD10/KCTD20_BTB/POZ"/>
</dbReference>
<dbReference type="CDD" id="cd18318">
    <property type="entry name" value="BTB_POZ_KCTD20-like"/>
    <property type="match status" value="1"/>
</dbReference>
<gene>
    <name evidence="6" type="ORF">NTEN_LOCUS4250</name>
</gene>
<dbReference type="GO" id="GO:0042327">
    <property type="term" value="P:positive regulation of phosphorylation"/>
    <property type="evidence" value="ECO:0007669"/>
    <property type="project" value="TreeGrafter"/>
</dbReference>
<feature type="compositionally biased region" description="Basic and acidic residues" evidence="3">
    <location>
        <begin position="7"/>
        <end position="25"/>
    </location>
</feature>
<dbReference type="InterPro" id="IPR039886">
    <property type="entry name" value="BTBD10/KCTD20"/>
</dbReference>
<dbReference type="Proteomes" id="UP000479000">
    <property type="component" value="Unassembled WGS sequence"/>
</dbReference>
<feature type="transmembrane region" description="Helical" evidence="4">
    <location>
        <begin position="507"/>
        <end position="526"/>
    </location>
</feature>
<feature type="domain" description="BTB" evidence="5">
    <location>
        <begin position="56"/>
        <end position="159"/>
    </location>
</feature>